<dbReference type="InterPro" id="IPR001387">
    <property type="entry name" value="Cro/C1-type_HTH"/>
</dbReference>
<evidence type="ECO:0000259" key="1">
    <source>
        <dbReference type="PROSITE" id="PS50943"/>
    </source>
</evidence>
<gene>
    <name evidence="2" type="ORF">UFOPK3608_00426</name>
</gene>
<protein>
    <submittedName>
        <fullName evidence="2">Unannotated protein</fullName>
    </submittedName>
</protein>
<dbReference type="GO" id="GO:0045892">
    <property type="term" value="P:negative regulation of DNA-templated transcription"/>
    <property type="evidence" value="ECO:0007669"/>
    <property type="project" value="InterPro"/>
</dbReference>
<organism evidence="2">
    <name type="scientific">freshwater metagenome</name>
    <dbReference type="NCBI Taxonomy" id="449393"/>
    <lineage>
        <taxon>unclassified sequences</taxon>
        <taxon>metagenomes</taxon>
        <taxon>ecological metagenomes</taxon>
    </lineage>
</organism>
<dbReference type="AlphaFoldDB" id="A0A6J7GDS9"/>
<dbReference type="PROSITE" id="PS50943">
    <property type="entry name" value="HTH_CROC1"/>
    <property type="match status" value="1"/>
</dbReference>
<dbReference type="CDD" id="cd16837">
    <property type="entry name" value="BldD_C_like"/>
    <property type="match status" value="1"/>
</dbReference>
<dbReference type="Pfam" id="PF21179">
    <property type="entry name" value="BldD-like_C"/>
    <property type="match status" value="1"/>
</dbReference>
<dbReference type="InterPro" id="IPR037664">
    <property type="entry name" value="BldD_C"/>
</dbReference>
<proteinExistence type="predicted"/>
<accession>A0A6J7GDS9</accession>
<feature type="domain" description="HTH cro/C1-type" evidence="1">
    <location>
        <begin position="14"/>
        <end position="43"/>
    </location>
</feature>
<dbReference type="Gene3D" id="1.10.10.1930">
    <property type="match status" value="1"/>
</dbReference>
<dbReference type="InterPro" id="IPR010982">
    <property type="entry name" value="Lambda_DNA-bd_dom_sf"/>
</dbReference>
<dbReference type="InterPro" id="IPR038099">
    <property type="entry name" value="BldD-like_C_sf"/>
</dbReference>
<dbReference type="Gene3D" id="1.10.260.40">
    <property type="entry name" value="lambda repressor-like DNA-binding domains"/>
    <property type="match status" value="1"/>
</dbReference>
<name>A0A6J7GDS9_9ZZZZ</name>
<reference evidence="2" key="1">
    <citation type="submission" date="2020-05" db="EMBL/GenBank/DDBJ databases">
        <authorList>
            <person name="Chiriac C."/>
            <person name="Salcher M."/>
            <person name="Ghai R."/>
            <person name="Kavagutti S V."/>
        </authorList>
    </citation>
    <scope>NUCLEOTIDE SEQUENCE</scope>
</reference>
<evidence type="ECO:0000313" key="2">
    <source>
        <dbReference type="EMBL" id="CAB4902640.1"/>
    </source>
</evidence>
<dbReference type="EMBL" id="CAFBMP010000014">
    <property type="protein sequence ID" value="CAB4902640.1"/>
    <property type="molecule type" value="Genomic_DNA"/>
</dbReference>
<dbReference type="GO" id="GO:0003677">
    <property type="term" value="F:DNA binding"/>
    <property type="evidence" value="ECO:0007669"/>
    <property type="project" value="InterPro"/>
</dbReference>
<sequence length="126" mass="14330">MERYSNGKWKAVVIGSYERADRAISLKKAISLMEFYQVPVAELFPDSPPPIQMSNLAIDLGRLSNEQSPFSFIVKKFTNAIANRRKDWNGQILSVRANDLQFLAMLLQQNENSVLEQLEKLGLVKT</sequence>